<feature type="transmembrane region" description="Helical" evidence="9">
    <location>
        <begin position="216"/>
        <end position="234"/>
    </location>
</feature>
<evidence type="ECO:0000256" key="9">
    <source>
        <dbReference type="SAM" id="Phobius"/>
    </source>
</evidence>
<dbReference type="SUPFAM" id="SSF81345">
    <property type="entry name" value="ABC transporter involved in vitamin B12 uptake, BtuC"/>
    <property type="match status" value="1"/>
</dbReference>
<dbReference type="PANTHER" id="PTHR30472">
    <property type="entry name" value="FERRIC ENTEROBACTIN TRANSPORT SYSTEM PERMEASE PROTEIN"/>
    <property type="match status" value="1"/>
</dbReference>
<dbReference type="GO" id="GO:0022857">
    <property type="term" value="F:transmembrane transporter activity"/>
    <property type="evidence" value="ECO:0007669"/>
    <property type="project" value="InterPro"/>
</dbReference>
<evidence type="ECO:0000256" key="8">
    <source>
        <dbReference type="SAM" id="MobiDB-lite"/>
    </source>
</evidence>
<evidence type="ECO:0000256" key="4">
    <source>
        <dbReference type="ARBA" id="ARBA00022475"/>
    </source>
</evidence>
<keyword evidence="11" id="KW-1185">Reference proteome</keyword>
<reference evidence="11" key="1">
    <citation type="submission" date="2017-06" db="EMBL/GenBank/DDBJ databases">
        <title>Herbaspirillum phytohormonus sp. nov., isolated from the root nodule of Robinia pseudoacacia in lead-zinc mine.</title>
        <authorList>
            <person name="Fan M."/>
            <person name="Lin Y."/>
        </authorList>
    </citation>
    <scope>NUCLEOTIDE SEQUENCE [LARGE SCALE GENOMIC DNA]</scope>
    <source>
        <strain evidence="11">SC-089</strain>
    </source>
</reference>
<gene>
    <name evidence="10" type="ORF">CEY11_23025</name>
</gene>
<dbReference type="InterPro" id="IPR037294">
    <property type="entry name" value="ABC_BtuC-like"/>
</dbReference>
<accession>A0A225LYH7</accession>
<dbReference type="Pfam" id="PF01032">
    <property type="entry name" value="FecCD"/>
    <property type="match status" value="1"/>
</dbReference>
<dbReference type="InterPro" id="IPR000522">
    <property type="entry name" value="ABC_transptr_permease_BtuC"/>
</dbReference>
<keyword evidence="4" id="KW-1003">Cell membrane</keyword>
<evidence type="ECO:0000313" key="10">
    <source>
        <dbReference type="EMBL" id="OWT54237.1"/>
    </source>
</evidence>
<keyword evidence="7 9" id="KW-0472">Membrane</keyword>
<feature type="region of interest" description="Disordered" evidence="8">
    <location>
        <begin position="1"/>
        <end position="23"/>
    </location>
</feature>
<name>A0A225LYH7_9BURK</name>
<dbReference type="Proteomes" id="UP000214603">
    <property type="component" value="Unassembled WGS sequence"/>
</dbReference>
<comment type="similarity">
    <text evidence="2">Belongs to the binding-protein-dependent transport system permease family. FecCD subfamily.</text>
</comment>
<protein>
    <submittedName>
        <fullName evidence="10">Iron-siderophore ABC transporter permease</fullName>
    </submittedName>
</protein>
<feature type="transmembrane region" description="Helical" evidence="9">
    <location>
        <begin position="142"/>
        <end position="161"/>
    </location>
</feature>
<feature type="transmembrane region" description="Helical" evidence="9">
    <location>
        <begin position="109"/>
        <end position="130"/>
    </location>
</feature>
<dbReference type="FunFam" id="1.10.3470.10:FF:000001">
    <property type="entry name" value="Vitamin B12 ABC transporter permease BtuC"/>
    <property type="match status" value="1"/>
</dbReference>
<feature type="transmembrane region" description="Helical" evidence="9">
    <location>
        <begin position="304"/>
        <end position="323"/>
    </location>
</feature>
<dbReference type="Gene3D" id="1.10.3470.10">
    <property type="entry name" value="ABC transporter involved in vitamin B12 uptake, BtuC"/>
    <property type="match status" value="1"/>
</dbReference>
<feature type="transmembrane region" description="Helical" evidence="9">
    <location>
        <begin position="268"/>
        <end position="292"/>
    </location>
</feature>
<evidence type="ECO:0000313" key="11">
    <source>
        <dbReference type="Proteomes" id="UP000214603"/>
    </source>
</evidence>
<comment type="caution">
    <text evidence="10">The sequence shown here is derived from an EMBL/GenBank/DDBJ whole genome shotgun (WGS) entry which is preliminary data.</text>
</comment>
<feature type="transmembrane region" description="Helical" evidence="9">
    <location>
        <begin position="75"/>
        <end position="97"/>
    </location>
</feature>
<feature type="transmembrane region" description="Helical" evidence="9">
    <location>
        <begin position="330"/>
        <end position="351"/>
    </location>
</feature>
<evidence type="ECO:0000256" key="2">
    <source>
        <dbReference type="ARBA" id="ARBA00007935"/>
    </source>
</evidence>
<evidence type="ECO:0000256" key="3">
    <source>
        <dbReference type="ARBA" id="ARBA00022448"/>
    </source>
</evidence>
<keyword evidence="3" id="KW-0813">Transport</keyword>
<evidence type="ECO:0000256" key="7">
    <source>
        <dbReference type="ARBA" id="ARBA00023136"/>
    </source>
</evidence>
<dbReference type="GO" id="GO:0005886">
    <property type="term" value="C:plasma membrane"/>
    <property type="evidence" value="ECO:0007669"/>
    <property type="project" value="UniProtKB-SubCell"/>
</dbReference>
<keyword evidence="6 9" id="KW-1133">Transmembrane helix</keyword>
<dbReference type="OrthoDB" id="9782305at2"/>
<feature type="transmembrane region" description="Helical" evidence="9">
    <location>
        <begin position="173"/>
        <end position="196"/>
    </location>
</feature>
<evidence type="ECO:0000256" key="5">
    <source>
        <dbReference type="ARBA" id="ARBA00022692"/>
    </source>
</evidence>
<evidence type="ECO:0000256" key="1">
    <source>
        <dbReference type="ARBA" id="ARBA00004651"/>
    </source>
</evidence>
<dbReference type="CDD" id="cd06550">
    <property type="entry name" value="TM_ABC_iron-siderophores_like"/>
    <property type="match status" value="1"/>
</dbReference>
<dbReference type="AlphaFoldDB" id="A0A225LYH7"/>
<dbReference type="EMBL" id="NJIH01000016">
    <property type="protein sequence ID" value="OWT54237.1"/>
    <property type="molecule type" value="Genomic_DNA"/>
</dbReference>
<keyword evidence="5 9" id="KW-0812">Transmembrane</keyword>
<comment type="subcellular location">
    <subcellularLocation>
        <location evidence="1">Cell membrane</location>
        <topology evidence="1">Multi-pass membrane protein</topology>
    </subcellularLocation>
</comment>
<dbReference type="RefSeq" id="WP_088605775.1">
    <property type="nucleotide sequence ID" value="NZ_NJIH01000016.1"/>
</dbReference>
<organism evidence="10 11">
    <name type="scientific">Candidimonas nitroreducens</name>
    <dbReference type="NCBI Taxonomy" id="683354"/>
    <lineage>
        <taxon>Bacteria</taxon>
        <taxon>Pseudomonadati</taxon>
        <taxon>Pseudomonadota</taxon>
        <taxon>Betaproteobacteria</taxon>
        <taxon>Burkholderiales</taxon>
        <taxon>Alcaligenaceae</taxon>
        <taxon>Candidimonas</taxon>
    </lineage>
</organism>
<proteinExistence type="inferred from homology"/>
<dbReference type="GO" id="GO:0033214">
    <property type="term" value="P:siderophore-iron import into cell"/>
    <property type="evidence" value="ECO:0007669"/>
    <property type="project" value="TreeGrafter"/>
</dbReference>
<sequence>MPRPSAHSTPGIDGHGNRPQQNRQRTRRLWLGALAALLLLLVCADVLVGPAPASVGALAQALWRAPQADPTLSVIVWHIRLPQALMAAVVGAALGLAGAEMQTVLNNPLASPFTLGISSAAALGAALPLVLGFSLPGVAEQYMLTGNAFVFALLCAWLLDLVARRARIGAPGLILFGIALVFTFNALLSLIQIAASAAALQDLVFWMMGSLARSDWPRLAVMSLVLALVLAHAWRQSWALTALRFGDDRATGFGVDPRRLRRAALLRISVLAALAVALTGVIGFVGLVAPHIARRLWGEDHRWYLPASALAGGVMLAAASLVSELISASVVLPVGLVTTLVGIPFFLAALLRRRVLQ</sequence>
<evidence type="ECO:0000256" key="6">
    <source>
        <dbReference type="ARBA" id="ARBA00022989"/>
    </source>
</evidence>
<dbReference type="PANTHER" id="PTHR30472:SF25">
    <property type="entry name" value="ABC TRANSPORTER PERMEASE PROTEIN MJ0876-RELATED"/>
    <property type="match status" value="1"/>
</dbReference>